<keyword evidence="2" id="KW-1185">Reference proteome</keyword>
<name>A0AAD6TAG8_9AGAR</name>
<organism evidence="1 2">
    <name type="scientific">Mycena alexandri</name>
    <dbReference type="NCBI Taxonomy" id="1745969"/>
    <lineage>
        <taxon>Eukaryota</taxon>
        <taxon>Fungi</taxon>
        <taxon>Dikarya</taxon>
        <taxon>Basidiomycota</taxon>
        <taxon>Agaricomycotina</taxon>
        <taxon>Agaricomycetes</taxon>
        <taxon>Agaricomycetidae</taxon>
        <taxon>Agaricales</taxon>
        <taxon>Marasmiineae</taxon>
        <taxon>Mycenaceae</taxon>
        <taxon>Mycena</taxon>
    </lineage>
</organism>
<dbReference type="Proteomes" id="UP001218188">
    <property type="component" value="Unassembled WGS sequence"/>
</dbReference>
<evidence type="ECO:0000313" key="1">
    <source>
        <dbReference type="EMBL" id="KAJ7042030.1"/>
    </source>
</evidence>
<accession>A0AAD6TAG8</accession>
<proteinExistence type="predicted"/>
<dbReference type="AlphaFoldDB" id="A0AAD6TAG8"/>
<protein>
    <submittedName>
        <fullName evidence="1">Uncharacterized protein</fullName>
    </submittedName>
</protein>
<reference evidence="1" key="1">
    <citation type="submission" date="2023-03" db="EMBL/GenBank/DDBJ databases">
        <title>Massive genome expansion in bonnet fungi (Mycena s.s.) driven by repeated elements and novel gene families across ecological guilds.</title>
        <authorList>
            <consortium name="Lawrence Berkeley National Laboratory"/>
            <person name="Harder C.B."/>
            <person name="Miyauchi S."/>
            <person name="Viragh M."/>
            <person name="Kuo A."/>
            <person name="Thoen E."/>
            <person name="Andreopoulos B."/>
            <person name="Lu D."/>
            <person name="Skrede I."/>
            <person name="Drula E."/>
            <person name="Henrissat B."/>
            <person name="Morin E."/>
            <person name="Kohler A."/>
            <person name="Barry K."/>
            <person name="LaButti K."/>
            <person name="Morin E."/>
            <person name="Salamov A."/>
            <person name="Lipzen A."/>
            <person name="Mereny Z."/>
            <person name="Hegedus B."/>
            <person name="Baldrian P."/>
            <person name="Stursova M."/>
            <person name="Weitz H."/>
            <person name="Taylor A."/>
            <person name="Grigoriev I.V."/>
            <person name="Nagy L.G."/>
            <person name="Martin F."/>
            <person name="Kauserud H."/>
        </authorList>
    </citation>
    <scope>NUCLEOTIDE SEQUENCE</scope>
    <source>
        <strain evidence="1">CBHHK200</strain>
    </source>
</reference>
<sequence length="210" mass="22927">MRAENDKLGLPGAGCAEANTAAPAACNRQFSVRPLARLRRVRLGPYARRGSPPVIAAPNSSRGRIIAAACTDPNAKFCRSARFVGRRRCLREEDSVQTGVLRGQLPTNANAAPCCRLHAPPSSLPSPSLSCRPPRLRLRANAACPNVRGPPRRPDWSCCVLYDDVPRALPLFLQCFFCTTSSISLADFDFVTYGGRDGRKRLFRLNSYAV</sequence>
<gene>
    <name evidence="1" type="ORF">C8F04DRAFT_114785</name>
</gene>
<dbReference type="EMBL" id="JARJCM010000014">
    <property type="protein sequence ID" value="KAJ7042030.1"/>
    <property type="molecule type" value="Genomic_DNA"/>
</dbReference>
<evidence type="ECO:0000313" key="2">
    <source>
        <dbReference type="Proteomes" id="UP001218188"/>
    </source>
</evidence>
<comment type="caution">
    <text evidence="1">The sequence shown here is derived from an EMBL/GenBank/DDBJ whole genome shotgun (WGS) entry which is preliminary data.</text>
</comment>